<dbReference type="Pfam" id="PF01832">
    <property type="entry name" value="Glucosaminidase"/>
    <property type="match status" value="1"/>
</dbReference>
<dbReference type="EMBL" id="FNVG01000005">
    <property type="protein sequence ID" value="SEF97865.1"/>
    <property type="molecule type" value="Genomic_DNA"/>
</dbReference>
<gene>
    <name evidence="2" type="ORF">SAMN04488244_105240</name>
</gene>
<name>A0A1H5WEF7_9VIBR</name>
<evidence type="ECO:0000313" key="2">
    <source>
        <dbReference type="EMBL" id="SEF97865.1"/>
    </source>
</evidence>
<proteinExistence type="predicted"/>
<evidence type="ECO:0000313" key="3">
    <source>
        <dbReference type="Proteomes" id="UP000236721"/>
    </source>
</evidence>
<dbReference type="PANTHER" id="PTHR40572:SF1">
    <property type="entry name" value="PROTEIN BAX"/>
    <property type="match status" value="1"/>
</dbReference>
<dbReference type="Proteomes" id="UP000236721">
    <property type="component" value="Unassembled WGS sequence"/>
</dbReference>
<dbReference type="GO" id="GO:0004040">
    <property type="term" value="F:amidase activity"/>
    <property type="evidence" value="ECO:0007669"/>
    <property type="project" value="InterPro"/>
</dbReference>
<accession>A0A1H5WEF7</accession>
<sequence>MRKSHKILSIIALLSGSAFLFFYEKNNDSDTSEPTLAPISENKPDISAITDTKTKKQTFFGYLRPGIVIENARIVKERERLLAMKNALDEQSLSSEQIATAKRMGKLYSLEPSEVTYEWIDNMLKRVDVLPEALVLTQAANESAWGTSRFAREANNYFGQWCYTKGCGLVPLQRSEGKTHEVAKFDSPQGSIHGYFMNVNRNRAYQELRDIRASIRDKGQDPASETAALELSNGLLRYSERGEAYVKDLQAMIRHNEEFWILNNKI</sequence>
<dbReference type="AlphaFoldDB" id="A0A1H5WEF7"/>
<reference evidence="3" key="1">
    <citation type="submission" date="2016-10" db="EMBL/GenBank/DDBJ databases">
        <authorList>
            <person name="Varghese N."/>
            <person name="Submissions S."/>
        </authorList>
    </citation>
    <scope>NUCLEOTIDE SEQUENCE [LARGE SCALE GENOMIC DNA]</scope>
    <source>
        <strain evidence="3">CGMCC 1.7062</strain>
    </source>
</reference>
<dbReference type="OrthoDB" id="9788155at2"/>
<dbReference type="RefSeq" id="WP_103879735.1">
    <property type="nucleotide sequence ID" value="NZ_FNVG01000005.1"/>
</dbReference>
<organism evidence="2 3">
    <name type="scientific">Vibrio hangzhouensis</name>
    <dbReference type="NCBI Taxonomy" id="462991"/>
    <lineage>
        <taxon>Bacteria</taxon>
        <taxon>Pseudomonadati</taxon>
        <taxon>Pseudomonadota</taxon>
        <taxon>Gammaproteobacteria</taxon>
        <taxon>Vibrionales</taxon>
        <taxon>Vibrionaceae</taxon>
        <taxon>Vibrio</taxon>
    </lineage>
</organism>
<evidence type="ECO:0000259" key="1">
    <source>
        <dbReference type="Pfam" id="PF01832"/>
    </source>
</evidence>
<dbReference type="PANTHER" id="PTHR40572">
    <property type="entry name" value="PROTEIN BAX"/>
    <property type="match status" value="1"/>
</dbReference>
<dbReference type="Gene3D" id="1.10.530.10">
    <property type="match status" value="1"/>
</dbReference>
<dbReference type="InterPro" id="IPR002901">
    <property type="entry name" value="MGlyc_endo_b_GlcNAc-like_dom"/>
</dbReference>
<feature type="domain" description="Mannosyl-glycoprotein endo-beta-N-acetylglucosamidase-like" evidence="1">
    <location>
        <begin position="121"/>
        <end position="257"/>
    </location>
</feature>
<keyword evidence="3" id="KW-1185">Reference proteome</keyword>
<protein>
    <submittedName>
        <fullName evidence="2">Bax protein</fullName>
    </submittedName>
</protein>
<dbReference type="InterPro" id="IPR053195">
    <property type="entry name" value="Bax-like"/>
</dbReference>